<proteinExistence type="predicted"/>
<dbReference type="Proteomes" id="UP001597199">
    <property type="component" value="Unassembled WGS sequence"/>
</dbReference>
<dbReference type="InterPro" id="IPR007345">
    <property type="entry name" value="Polysacch_pyruvyl_Trfase"/>
</dbReference>
<accession>A0ABW4BH83</accession>
<protein>
    <submittedName>
        <fullName evidence="2">Polysaccharide pyruvyl transferase family protein</fullName>
    </submittedName>
</protein>
<gene>
    <name evidence="2" type="ORF">ACFQ41_11030</name>
</gene>
<evidence type="ECO:0000259" key="1">
    <source>
        <dbReference type="Pfam" id="PF04230"/>
    </source>
</evidence>
<dbReference type="GO" id="GO:0016740">
    <property type="term" value="F:transferase activity"/>
    <property type="evidence" value="ECO:0007669"/>
    <property type="project" value="UniProtKB-KW"/>
</dbReference>
<sequence length="370" mass="43014">MIIKVYVHGYFRKNVGDDLFLKVLTKRYPAITFYANIQPQFSDVFSDLTNLVIHDQNDFQDFKMKAVSFLTHGAMIDSLIKYDAIIELGGSIFMQNGVKSRVSRLHAAFANKKIPYFIIGSNFGPYFDDDYLTNHDRLFAKTDGVVFRDSYSGQLFKSNHKVLVEPDVIFNLGKRDHLKSNHGISTIAFSLVDFWKLSERDKKWLNRSEYIIQLSNVISNYVDQGYECKLLSFCEFEGDLKLNHDIVSGLSEYSRQHVQIIEYSSSSEIIHEMQTADYLVSSRFHSMILGWLIGIPQLIVSYSRKTMNVVADIFPQQKTCNLEEFLENKICLQDFNRLPERQLDEAIAESSKQFQYFDAFLREYKVEHHN</sequence>
<feature type="domain" description="Polysaccharide pyruvyl transferase" evidence="1">
    <location>
        <begin position="14"/>
        <end position="303"/>
    </location>
</feature>
<organism evidence="2 3">
    <name type="scientific">Lacticaseibacillus suilingensis</name>
    <dbReference type="NCBI Taxonomy" id="2799577"/>
    <lineage>
        <taxon>Bacteria</taxon>
        <taxon>Bacillati</taxon>
        <taxon>Bacillota</taxon>
        <taxon>Bacilli</taxon>
        <taxon>Lactobacillales</taxon>
        <taxon>Lactobacillaceae</taxon>
        <taxon>Lacticaseibacillus</taxon>
    </lineage>
</organism>
<reference evidence="3" key="1">
    <citation type="journal article" date="2019" name="Int. J. Syst. Evol. Microbiol.">
        <title>The Global Catalogue of Microorganisms (GCM) 10K type strain sequencing project: providing services to taxonomists for standard genome sequencing and annotation.</title>
        <authorList>
            <consortium name="The Broad Institute Genomics Platform"/>
            <consortium name="The Broad Institute Genome Sequencing Center for Infectious Disease"/>
            <person name="Wu L."/>
            <person name="Ma J."/>
        </authorList>
    </citation>
    <scope>NUCLEOTIDE SEQUENCE [LARGE SCALE GENOMIC DNA]</scope>
    <source>
        <strain evidence="3">CCM 9110</strain>
    </source>
</reference>
<name>A0ABW4BH83_9LACO</name>
<evidence type="ECO:0000313" key="2">
    <source>
        <dbReference type="EMBL" id="MFD1399842.1"/>
    </source>
</evidence>
<keyword evidence="2" id="KW-0808">Transferase</keyword>
<evidence type="ECO:0000313" key="3">
    <source>
        <dbReference type="Proteomes" id="UP001597199"/>
    </source>
</evidence>
<dbReference type="RefSeq" id="WP_204119851.1">
    <property type="nucleotide sequence ID" value="NZ_BOLV01000033.1"/>
</dbReference>
<keyword evidence="3" id="KW-1185">Reference proteome</keyword>
<comment type="caution">
    <text evidence="2">The sequence shown here is derived from an EMBL/GenBank/DDBJ whole genome shotgun (WGS) entry which is preliminary data.</text>
</comment>
<dbReference type="PANTHER" id="PTHR36836">
    <property type="entry name" value="COLANIC ACID BIOSYNTHESIS PROTEIN WCAK"/>
    <property type="match status" value="1"/>
</dbReference>
<dbReference type="EMBL" id="JBHTOA010000043">
    <property type="protein sequence ID" value="MFD1399842.1"/>
    <property type="molecule type" value="Genomic_DNA"/>
</dbReference>
<dbReference type="Pfam" id="PF04230">
    <property type="entry name" value="PS_pyruv_trans"/>
    <property type="match status" value="1"/>
</dbReference>
<dbReference type="PANTHER" id="PTHR36836:SF1">
    <property type="entry name" value="COLANIC ACID BIOSYNTHESIS PROTEIN WCAK"/>
    <property type="match status" value="1"/>
</dbReference>